<reference evidence="3" key="1">
    <citation type="journal article" date="2022" name="Int. J. Syst. Evol. Microbiol.">
        <title>Anaeromyxobacter oryzae sp. nov., Anaeromyxobacter diazotrophicus sp. nov. and Anaeromyxobacter paludicola sp. nov., isolated from paddy soils.</title>
        <authorList>
            <person name="Itoh H."/>
            <person name="Xu Z."/>
            <person name="Mise K."/>
            <person name="Masuda Y."/>
            <person name="Ushijima N."/>
            <person name="Hayakawa C."/>
            <person name="Shiratori Y."/>
            <person name="Senoo K."/>
        </authorList>
    </citation>
    <scope>NUCLEOTIDE SEQUENCE [LARGE SCALE GENOMIC DNA]</scope>
    <source>
        <strain evidence="3">Red630</strain>
    </source>
</reference>
<sequence length="35" mass="3579">MGPPPTLRPAVPGPTSDLQLRNPLARPMGGSQATP</sequence>
<protein>
    <submittedName>
        <fullName evidence="2">Uncharacterized protein</fullName>
    </submittedName>
</protein>
<dbReference type="Proteomes" id="UP001162734">
    <property type="component" value="Chromosome"/>
</dbReference>
<evidence type="ECO:0000313" key="2">
    <source>
        <dbReference type="EMBL" id="BDG07087.1"/>
    </source>
</evidence>
<dbReference type="EMBL" id="AP025592">
    <property type="protein sequence ID" value="BDG07087.1"/>
    <property type="molecule type" value="Genomic_DNA"/>
</dbReference>
<accession>A0ABN6N563</accession>
<gene>
    <name evidence="2" type="ORF">AMPC_02000</name>
</gene>
<organism evidence="2 3">
    <name type="scientific">Anaeromyxobacter paludicola</name>
    <dbReference type="NCBI Taxonomy" id="2918171"/>
    <lineage>
        <taxon>Bacteria</taxon>
        <taxon>Pseudomonadati</taxon>
        <taxon>Myxococcota</taxon>
        <taxon>Myxococcia</taxon>
        <taxon>Myxococcales</taxon>
        <taxon>Cystobacterineae</taxon>
        <taxon>Anaeromyxobacteraceae</taxon>
        <taxon>Anaeromyxobacter</taxon>
    </lineage>
</organism>
<evidence type="ECO:0000313" key="3">
    <source>
        <dbReference type="Proteomes" id="UP001162734"/>
    </source>
</evidence>
<feature type="region of interest" description="Disordered" evidence="1">
    <location>
        <begin position="1"/>
        <end position="35"/>
    </location>
</feature>
<name>A0ABN6N563_9BACT</name>
<proteinExistence type="predicted"/>
<evidence type="ECO:0000256" key="1">
    <source>
        <dbReference type="SAM" id="MobiDB-lite"/>
    </source>
</evidence>
<keyword evidence="3" id="KW-1185">Reference proteome</keyword>